<dbReference type="GO" id="GO:0015179">
    <property type="term" value="F:L-amino acid transmembrane transporter activity"/>
    <property type="evidence" value="ECO:0007669"/>
    <property type="project" value="TreeGrafter"/>
</dbReference>
<keyword evidence="8" id="KW-1185">Reference proteome</keyword>
<evidence type="ECO:0000259" key="6">
    <source>
        <dbReference type="Pfam" id="PF01490"/>
    </source>
</evidence>
<evidence type="ECO:0000256" key="3">
    <source>
        <dbReference type="ARBA" id="ARBA00022989"/>
    </source>
</evidence>
<reference evidence="7 8" key="1">
    <citation type="submission" date="2016-02" db="EMBL/GenBank/DDBJ databases">
        <title>Genome analysis of coral dinoflagellate symbionts highlights evolutionary adaptations to a symbiotic lifestyle.</title>
        <authorList>
            <person name="Aranda M."/>
            <person name="Li Y."/>
            <person name="Liew Y.J."/>
            <person name="Baumgarten S."/>
            <person name="Simakov O."/>
            <person name="Wilson M."/>
            <person name="Piel J."/>
            <person name="Ashoor H."/>
            <person name="Bougouffa S."/>
            <person name="Bajic V.B."/>
            <person name="Ryu T."/>
            <person name="Ravasi T."/>
            <person name="Bayer T."/>
            <person name="Micklem G."/>
            <person name="Kim H."/>
            <person name="Bhak J."/>
            <person name="Lajeunesse T.C."/>
            <person name="Voolstra C.R."/>
        </authorList>
    </citation>
    <scope>NUCLEOTIDE SEQUENCE [LARGE SCALE GENOMIC DNA]</scope>
    <source>
        <strain evidence="7 8">CCMP2467</strain>
    </source>
</reference>
<proteinExistence type="predicted"/>
<feature type="transmembrane region" description="Helical" evidence="5">
    <location>
        <begin position="395"/>
        <end position="417"/>
    </location>
</feature>
<feature type="transmembrane region" description="Helical" evidence="5">
    <location>
        <begin position="355"/>
        <end position="375"/>
    </location>
</feature>
<dbReference type="InterPro" id="IPR013057">
    <property type="entry name" value="AA_transpt_TM"/>
</dbReference>
<evidence type="ECO:0000313" key="7">
    <source>
        <dbReference type="EMBL" id="OLP94784.1"/>
    </source>
</evidence>
<dbReference type="OMA" id="FAFTGHQ"/>
<dbReference type="AlphaFoldDB" id="A0A1Q9DHX7"/>
<evidence type="ECO:0000256" key="2">
    <source>
        <dbReference type="ARBA" id="ARBA00022692"/>
    </source>
</evidence>
<comment type="subcellular location">
    <subcellularLocation>
        <location evidence="1">Membrane</location>
        <topology evidence="1">Multi-pass membrane protein</topology>
    </subcellularLocation>
</comment>
<dbReference type="PANTHER" id="PTHR22950:SF702">
    <property type="entry name" value="AMINO ACID TRANSPORTER PROTEIN"/>
    <property type="match status" value="1"/>
</dbReference>
<accession>A0A1Q9DHX7</accession>
<evidence type="ECO:0000256" key="4">
    <source>
        <dbReference type="ARBA" id="ARBA00023136"/>
    </source>
</evidence>
<evidence type="ECO:0000313" key="8">
    <source>
        <dbReference type="Proteomes" id="UP000186817"/>
    </source>
</evidence>
<keyword evidence="4 5" id="KW-0472">Membrane</keyword>
<dbReference type="Pfam" id="PF01490">
    <property type="entry name" value="Aa_trans"/>
    <property type="match status" value="1"/>
</dbReference>
<dbReference type="EMBL" id="LSRX01000529">
    <property type="protein sequence ID" value="OLP94784.1"/>
    <property type="molecule type" value="Genomic_DNA"/>
</dbReference>
<feature type="transmembrane region" description="Helical" evidence="5">
    <location>
        <begin position="191"/>
        <end position="214"/>
    </location>
</feature>
<evidence type="ECO:0000256" key="1">
    <source>
        <dbReference type="ARBA" id="ARBA00004141"/>
    </source>
</evidence>
<dbReference type="Proteomes" id="UP000186817">
    <property type="component" value="Unassembled WGS sequence"/>
</dbReference>
<dbReference type="GO" id="GO:0016020">
    <property type="term" value="C:membrane"/>
    <property type="evidence" value="ECO:0007669"/>
    <property type="project" value="UniProtKB-SubCell"/>
</dbReference>
<protein>
    <submittedName>
        <fullName evidence="7">Vacuolar amino acid transporter 2</fullName>
    </submittedName>
</protein>
<keyword evidence="3 5" id="KW-1133">Transmembrane helix</keyword>
<gene>
    <name evidence="7" type="primary">AVT2</name>
    <name evidence="7" type="ORF">AK812_SmicGene23159</name>
</gene>
<feature type="transmembrane region" description="Helical" evidence="5">
    <location>
        <begin position="501"/>
        <end position="520"/>
    </location>
</feature>
<feature type="transmembrane region" description="Helical" evidence="5">
    <location>
        <begin position="269"/>
        <end position="290"/>
    </location>
</feature>
<keyword evidence="2 5" id="KW-0812">Transmembrane</keyword>
<sequence>MNPAYPSAPSVLQSQLNHGLLPREQREDGDSSVAAIQEEYLRHLSQDRLVQGGYVPNLVPILLWDRPATGVCRQAPPGAGPISDPGSPRRRLPVGDPITPAVAKTKSQPASRGFFRRGSLRSSIVNIAAAALGAGALSLPRAMYYSGIIWGPLLMIILAVLSIMSIRLIVQLVELSGKDSYEEIAKEAIGPWFALLVEVNIVLFCFGTAVAYMITVGQVSHQVLDAAFGDAPAGSWLSSLTQSNTVLLWTTALVLLPLSLLDSINDLRFASLAGVTCILYLILVVLYVFAKQSISPTLTDSDSFAALSPKGGITGCFKMLSLSIFAFCCQPNVPSIYTELEQKSYQRMQKVSTRAMLLCCVVYLMMGVTGFLAFGEDTLGNILGNLQPMLCANDWMVRSGMASMAFAVTMAYPLNIFPIRFSVETALFYHRPSLNCSAVRTGIAVGAVASSLIVAIALPQINLIFELIGATTGSFVCFIGPGLLFQRTVPGHVFAPHKLKALLLIVMGSLFLLLGTYSSVLDVLAQLSEGSSSGTVQCKDFLPAIGHVDA</sequence>
<feature type="domain" description="Amino acid transporter transmembrane" evidence="6">
    <location>
        <begin position="117"/>
        <end position="519"/>
    </location>
</feature>
<comment type="caution">
    <text evidence="7">The sequence shown here is derived from an EMBL/GenBank/DDBJ whole genome shotgun (WGS) entry which is preliminary data.</text>
</comment>
<dbReference type="PANTHER" id="PTHR22950">
    <property type="entry name" value="AMINO ACID TRANSPORTER"/>
    <property type="match status" value="1"/>
</dbReference>
<name>A0A1Q9DHX7_SYMMI</name>
<dbReference type="OrthoDB" id="438545at2759"/>
<feature type="transmembrane region" description="Helical" evidence="5">
    <location>
        <begin position="438"/>
        <end position="458"/>
    </location>
</feature>
<feature type="transmembrane region" description="Helical" evidence="5">
    <location>
        <begin position="464"/>
        <end position="485"/>
    </location>
</feature>
<evidence type="ECO:0000256" key="5">
    <source>
        <dbReference type="SAM" id="Phobius"/>
    </source>
</evidence>
<organism evidence="7 8">
    <name type="scientific">Symbiodinium microadriaticum</name>
    <name type="common">Dinoflagellate</name>
    <name type="synonym">Zooxanthella microadriatica</name>
    <dbReference type="NCBI Taxonomy" id="2951"/>
    <lineage>
        <taxon>Eukaryota</taxon>
        <taxon>Sar</taxon>
        <taxon>Alveolata</taxon>
        <taxon>Dinophyceae</taxon>
        <taxon>Suessiales</taxon>
        <taxon>Symbiodiniaceae</taxon>
        <taxon>Symbiodinium</taxon>
    </lineage>
</organism>
<feature type="transmembrane region" description="Helical" evidence="5">
    <location>
        <begin position="124"/>
        <end position="143"/>
    </location>
</feature>
<feature type="transmembrane region" description="Helical" evidence="5">
    <location>
        <begin position="149"/>
        <end position="170"/>
    </location>
</feature>